<dbReference type="AlphaFoldDB" id="Q5BT18"/>
<dbReference type="EMBL" id="AY915096">
    <property type="protein sequence ID" value="AAX30317.1"/>
    <property type="molecule type" value="mRNA"/>
</dbReference>
<reference evidence="1" key="2">
    <citation type="journal article" date="2006" name="PLoS Pathog.">
        <title>New perspectives on host-parasite interplay by comparative transcriptomic and proteomic analyses of Schistosoma japonicum.</title>
        <authorList>
            <person name="Liu F."/>
            <person name="Lu J."/>
            <person name="Hu W."/>
            <person name="Wang S.Y."/>
            <person name="Cui S.J."/>
            <person name="Chi M."/>
            <person name="Yan Q."/>
            <person name="Wang X.R."/>
            <person name="Song H.D."/>
            <person name="Xu X.N."/>
            <person name="Wang J.J."/>
            <person name="Zhang X.L."/>
            <person name="Zhang X."/>
            <person name="Wang Z.Q."/>
            <person name="Xue C.L."/>
            <person name="Brindley P.J."/>
            <person name="McManus D.P."/>
            <person name="Yang P.Y."/>
            <person name="Feng Z."/>
            <person name="Chen Z."/>
            <person name="Han Z.G."/>
        </authorList>
    </citation>
    <scope>NUCLEOTIDE SEQUENCE</scope>
</reference>
<proteinExistence type="evidence at transcript level"/>
<reference evidence="1" key="1">
    <citation type="submission" date="2005-01" db="EMBL/GenBank/DDBJ databases">
        <authorList>
            <person name="Han Z."/>
        </authorList>
    </citation>
    <scope>NUCLEOTIDE SEQUENCE</scope>
</reference>
<name>Q5BT18_SCHJA</name>
<organism evidence="1">
    <name type="scientific">Schistosoma japonicum</name>
    <name type="common">Blood fluke</name>
    <dbReference type="NCBI Taxonomy" id="6182"/>
    <lineage>
        <taxon>Eukaryota</taxon>
        <taxon>Metazoa</taxon>
        <taxon>Spiralia</taxon>
        <taxon>Lophotrochozoa</taxon>
        <taxon>Platyhelminthes</taxon>
        <taxon>Trematoda</taxon>
        <taxon>Digenea</taxon>
        <taxon>Strigeidida</taxon>
        <taxon>Schistosomatoidea</taxon>
        <taxon>Schistosomatidae</taxon>
        <taxon>Schistosoma</taxon>
    </lineage>
</organism>
<accession>Q5BT18</accession>
<protein>
    <submittedName>
        <fullName evidence="1">SJCHGC02983 protein</fullName>
    </submittedName>
</protein>
<evidence type="ECO:0000313" key="1">
    <source>
        <dbReference type="EMBL" id="AAX30317.1"/>
    </source>
</evidence>
<sequence>MWTGKHYGTFFISGEPRSIVYILRNPYVGVHCKIVHRGQLMDLLEVKTGVRQDCMLLPFLLLVDWIMKTATSQGLHRIQWTSWMKL</sequence>